<feature type="compositionally biased region" description="Low complexity" evidence="1">
    <location>
        <begin position="166"/>
        <end position="201"/>
    </location>
</feature>
<accession>A0A4S2F6A9</accession>
<keyword evidence="2" id="KW-0472">Membrane</keyword>
<feature type="compositionally biased region" description="Low complexity" evidence="1">
    <location>
        <begin position="94"/>
        <end position="115"/>
    </location>
</feature>
<protein>
    <submittedName>
        <fullName evidence="4">DUF4013 domain-containing protein</fullName>
    </submittedName>
</protein>
<name>A0A4S2F6A9_9ACTN</name>
<dbReference type="EMBL" id="SRYE01000001">
    <property type="protein sequence ID" value="TGY63253.1"/>
    <property type="molecule type" value="Genomic_DNA"/>
</dbReference>
<evidence type="ECO:0000313" key="4">
    <source>
        <dbReference type="EMBL" id="TGY63253.1"/>
    </source>
</evidence>
<gene>
    <name evidence="4" type="ORF">E5334_01765</name>
</gene>
<dbReference type="Pfam" id="PF13240">
    <property type="entry name" value="Zn_Ribbon_1"/>
    <property type="match status" value="1"/>
</dbReference>
<feature type="compositionally biased region" description="Acidic residues" evidence="1">
    <location>
        <begin position="116"/>
        <end position="125"/>
    </location>
</feature>
<feature type="compositionally biased region" description="Pro residues" evidence="1">
    <location>
        <begin position="202"/>
        <end position="212"/>
    </location>
</feature>
<reference evidence="4 5" key="1">
    <citation type="submission" date="2019-04" db="EMBL/GenBank/DDBJ databases">
        <title>Microbes associate with the intestines of laboratory mice.</title>
        <authorList>
            <person name="Navarre W."/>
            <person name="Wong E."/>
            <person name="Huang K."/>
            <person name="Tropini C."/>
            <person name="Ng K."/>
            <person name="Yu B."/>
        </authorList>
    </citation>
    <scope>NUCLEOTIDE SEQUENCE [LARGE SCALE GENOMIC DNA]</scope>
    <source>
        <strain evidence="4 5">NM07_P-09</strain>
    </source>
</reference>
<feature type="transmembrane region" description="Helical" evidence="2">
    <location>
        <begin position="350"/>
        <end position="378"/>
    </location>
</feature>
<organism evidence="4 5">
    <name type="scientific">Muricaecibacterium torontonense</name>
    <dbReference type="NCBI Taxonomy" id="3032871"/>
    <lineage>
        <taxon>Bacteria</taxon>
        <taxon>Bacillati</taxon>
        <taxon>Actinomycetota</taxon>
        <taxon>Coriobacteriia</taxon>
        <taxon>Coriobacteriales</taxon>
        <taxon>Atopobiaceae</taxon>
        <taxon>Muricaecibacterium</taxon>
    </lineage>
</organism>
<feature type="region of interest" description="Disordered" evidence="1">
    <location>
        <begin position="166"/>
        <end position="217"/>
    </location>
</feature>
<feature type="transmembrane region" description="Helical" evidence="2">
    <location>
        <begin position="307"/>
        <end position="330"/>
    </location>
</feature>
<evidence type="ECO:0000256" key="2">
    <source>
        <dbReference type="SAM" id="Phobius"/>
    </source>
</evidence>
<feature type="compositionally biased region" description="Pro residues" evidence="1">
    <location>
        <begin position="130"/>
        <end position="140"/>
    </location>
</feature>
<evidence type="ECO:0000259" key="3">
    <source>
        <dbReference type="Pfam" id="PF13240"/>
    </source>
</evidence>
<comment type="caution">
    <text evidence="4">The sequence shown here is derived from an EMBL/GenBank/DDBJ whole genome shotgun (WGS) entry which is preliminary data.</text>
</comment>
<keyword evidence="2" id="KW-1133">Transmembrane helix</keyword>
<dbReference type="OrthoDB" id="3183867at2"/>
<feature type="region of interest" description="Disordered" evidence="1">
    <location>
        <begin position="94"/>
        <end position="151"/>
    </location>
</feature>
<dbReference type="InterPro" id="IPR025098">
    <property type="entry name" value="DUF4013"/>
</dbReference>
<dbReference type="Proteomes" id="UP000310263">
    <property type="component" value="Unassembled WGS sequence"/>
</dbReference>
<sequence>MGAFMHRQRRCPGASPLRRRPCTTLAFTPHARRGLLAAGRTSRPHYTFKQRRSMSEKICPHCGTPADPGARFCTSCGANLEEVDVAEAKVAVASDDASGSPDAAPVGAAAAPEAASEAEIEEEASVAENPLPPAPEPAPVPESAAAPNAAPAPQAYYAQPVPQAQQAYGQQDYQQQGYQQQDYGQQAYGQPAQPGYAGQPQQPVPPAAPAQPGPLSQGWHDLTGQPGWFGTAMLLMLLNLVPFLGWYAQGYMLEWAIQAGDGAQGLPKPRFTRTTLWRGFLYAVLSLLGGIIGLGFTLLFKIPLVGILLYIAWMILVSVFVAMAGVRMTAKDSFGAAFDLSDLWDQFRQAPWGVILAVFVPGLIVGVIMAVIYTAVFASSFYSLGNLLENLAYMGSSASYMGYGMGAVGLESLLNMLLDSLTAVGFGAAVATLVQTALSTIAQLWSLRAVGVWVSRQDPDWRA</sequence>
<dbReference type="InterPro" id="IPR026870">
    <property type="entry name" value="Zinc_ribbon_dom"/>
</dbReference>
<dbReference type="Pfam" id="PF13197">
    <property type="entry name" value="DUF4013"/>
    <property type="match status" value="1"/>
</dbReference>
<feature type="domain" description="Zinc-ribbon" evidence="3">
    <location>
        <begin position="59"/>
        <end position="80"/>
    </location>
</feature>
<proteinExistence type="predicted"/>
<feature type="transmembrane region" description="Helical" evidence="2">
    <location>
        <begin position="279"/>
        <end position="300"/>
    </location>
</feature>
<evidence type="ECO:0000256" key="1">
    <source>
        <dbReference type="SAM" id="MobiDB-lite"/>
    </source>
</evidence>
<feature type="transmembrane region" description="Helical" evidence="2">
    <location>
        <begin position="227"/>
        <end position="248"/>
    </location>
</feature>
<keyword evidence="5" id="KW-1185">Reference proteome</keyword>
<feature type="compositionally biased region" description="Low complexity" evidence="1">
    <location>
        <begin position="141"/>
        <end position="151"/>
    </location>
</feature>
<feature type="transmembrane region" description="Helical" evidence="2">
    <location>
        <begin position="390"/>
        <end position="410"/>
    </location>
</feature>
<dbReference type="AlphaFoldDB" id="A0A4S2F6A9"/>
<feature type="transmembrane region" description="Helical" evidence="2">
    <location>
        <begin position="416"/>
        <end position="438"/>
    </location>
</feature>
<evidence type="ECO:0000313" key="5">
    <source>
        <dbReference type="Proteomes" id="UP000310263"/>
    </source>
</evidence>
<keyword evidence="2" id="KW-0812">Transmembrane</keyword>